<feature type="chain" id="PRO_5030800447" evidence="4">
    <location>
        <begin position="22"/>
        <end position="327"/>
    </location>
</feature>
<evidence type="ECO:0000259" key="5">
    <source>
        <dbReference type="Pfam" id="PF13609"/>
    </source>
</evidence>
<dbReference type="InterPro" id="IPR023614">
    <property type="entry name" value="Porin_dom_sf"/>
</dbReference>
<evidence type="ECO:0000256" key="3">
    <source>
        <dbReference type="ARBA" id="ARBA00023136"/>
    </source>
</evidence>
<feature type="domain" description="Porin" evidence="5">
    <location>
        <begin position="8"/>
        <end position="306"/>
    </location>
</feature>
<organism evidence="6 7">
    <name type="scientific">Vibrio agarilyticus</name>
    <dbReference type="NCBI Taxonomy" id="2726741"/>
    <lineage>
        <taxon>Bacteria</taxon>
        <taxon>Pseudomonadati</taxon>
        <taxon>Pseudomonadota</taxon>
        <taxon>Gammaproteobacteria</taxon>
        <taxon>Vibrionales</taxon>
        <taxon>Vibrionaceae</taxon>
        <taxon>Vibrio</taxon>
    </lineage>
</organism>
<dbReference type="PANTHER" id="PTHR34501">
    <property type="entry name" value="PROTEIN YDDL-RELATED"/>
    <property type="match status" value="1"/>
</dbReference>
<dbReference type="EMBL" id="JABAIK010000003">
    <property type="protein sequence ID" value="NLS12110.1"/>
    <property type="molecule type" value="Genomic_DNA"/>
</dbReference>
<dbReference type="SUPFAM" id="SSF56935">
    <property type="entry name" value="Porins"/>
    <property type="match status" value="1"/>
</dbReference>
<dbReference type="PANTHER" id="PTHR34501:SF2">
    <property type="entry name" value="OUTER MEMBRANE PORIN F-RELATED"/>
    <property type="match status" value="1"/>
</dbReference>
<dbReference type="InterPro" id="IPR050298">
    <property type="entry name" value="Gram-neg_bact_OMP"/>
</dbReference>
<dbReference type="RefSeq" id="WP_168835215.1">
    <property type="nucleotide sequence ID" value="NZ_JABAIK010000003.1"/>
</dbReference>
<dbReference type="Gene3D" id="2.40.160.10">
    <property type="entry name" value="Porin"/>
    <property type="match status" value="1"/>
</dbReference>
<gene>
    <name evidence="6" type="ORF">HGP28_04280</name>
</gene>
<reference evidence="6 7" key="1">
    <citation type="submission" date="2020-04" db="EMBL/GenBank/DDBJ databases">
        <title>Vibrio sp. SM6, a novel species isolated from seawater.</title>
        <authorList>
            <person name="Wang X."/>
        </authorList>
    </citation>
    <scope>NUCLEOTIDE SEQUENCE [LARGE SCALE GENOMIC DNA]</scope>
    <source>
        <strain evidence="6 7">SM6</strain>
    </source>
</reference>
<name>A0A7X8TNQ2_9VIBR</name>
<comment type="caution">
    <text evidence="6">The sequence shown here is derived from an EMBL/GenBank/DDBJ whole genome shotgun (WGS) entry which is preliminary data.</text>
</comment>
<evidence type="ECO:0000313" key="6">
    <source>
        <dbReference type="EMBL" id="NLS12110.1"/>
    </source>
</evidence>
<evidence type="ECO:0000256" key="4">
    <source>
        <dbReference type="SAM" id="SignalP"/>
    </source>
</evidence>
<protein>
    <submittedName>
        <fullName evidence="6">Porin</fullName>
    </submittedName>
</protein>
<keyword evidence="7" id="KW-1185">Reference proteome</keyword>
<feature type="signal peptide" evidence="4">
    <location>
        <begin position="1"/>
        <end position="21"/>
    </location>
</feature>
<evidence type="ECO:0000313" key="7">
    <source>
        <dbReference type="Proteomes" id="UP000535589"/>
    </source>
</evidence>
<dbReference type="GO" id="GO:0015288">
    <property type="term" value="F:porin activity"/>
    <property type="evidence" value="ECO:0007669"/>
    <property type="project" value="InterPro"/>
</dbReference>
<evidence type="ECO:0000256" key="2">
    <source>
        <dbReference type="ARBA" id="ARBA00022729"/>
    </source>
</evidence>
<accession>A0A7X8TNQ2</accession>
<dbReference type="Pfam" id="PF13609">
    <property type="entry name" value="Porin_4"/>
    <property type="match status" value="1"/>
</dbReference>
<dbReference type="CDD" id="cd00342">
    <property type="entry name" value="gram_neg_porins"/>
    <property type="match status" value="1"/>
</dbReference>
<dbReference type="Proteomes" id="UP000535589">
    <property type="component" value="Unassembled WGS sequence"/>
</dbReference>
<dbReference type="GO" id="GO:0034220">
    <property type="term" value="P:monoatomic ion transmembrane transport"/>
    <property type="evidence" value="ECO:0007669"/>
    <property type="project" value="InterPro"/>
</dbReference>
<keyword evidence="3" id="KW-0472">Membrane</keyword>
<comment type="subcellular location">
    <subcellularLocation>
        <location evidence="1">Cell outer membrane</location>
        <topology evidence="1">Multi-pass membrane protein</topology>
    </subcellularLocation>
</comment>
<evidence type="ECO:0000256" key="1">
    <source>
        <dbReference type="ARBA" id="ARBA00004571"/>
    </source>
</evidence>
<sequence length="327" mass="36235">MKKAVLAAAILTSLTMAPAYAATVYDDNGTVLKVGGRAEGRFNISDNNETDATATEKATTKFEDKSRARVKVEGSTQIASNLFGFGKYESEFKRSYDAATDKYDNKIDNRYFFAGLNFDDNFISYGKQDSAQVMVTDFTDVLESFGGSSADIVEGAKDKLDGNFVYGGDFGPVVVQANMVAARATDRNSYGIAGLYTLDEYNLDLGLGYVKQKDPKYSEYQVTLGGQWIYEQFTLGGLFVTGKQEGETLTGFELAGQYQVLPQLDLVLVYNYREDVKGDNETEVNETTIEAVYKFDKNLRTYAAFVFDSLGGMDHHDQFQAGIRYDF</sequence>
<dbReference type="GO" id="GO:0009279">
    <property type="term" value="C:cell outer membrane"/>
    <property type="evidence" value="ECO:0007669"/>
    <property type="project" value="UniProtKB-SubCell"/>
</dbReference>
<keyword evidence="2 4" id="KW-0732">Signal</keyword>
<dbReference type="InterPro" id="IPR033900">
    <property type="entry name" value="Gram_neg_porin_domain"/>
</dbReference>
<dbReference type="AlphaFoldDB" id="A0A7X8TNQ2"/>
<proteinExistence type="predicted"/>